<gene>
    <name evidence="12" type="ORF">AAH949_03855</name>
</gene>
<proteinExistence type="inferred from homology"/>
<dbReference type="AlphaFoldDB" id="A0AAU7EAD1"/>
<dbReference type="Pfam" id="PF00528">
    <property type="entry name" value="BPD_transp_1"/>
    <property type="match status" value="1"/>
</dbReference>
<dbReference type="GO" id="GO:0043190">
    <property type="term" value="C:ATP-binding cassette (ABC) transporter complex"/>
    <property type="evidence" value="ECO:0007669"/>
    <property type="project" value="InterPro"/>
</dbReference>
<feature type="transmembrane region" description="Helical" evidence="10">
    <location>
        <begin position="134"/>
        <end position="156"/>
    </location>
</feature>
<comment type="function">
    <text evidence="1">Part of the binding-protein-dependent transport system for glutamine; probably responsible for the translocation of the substrate across the membrane.</text>
</comment>
<keyword evidence="6 10" id="KW-0812">Transmembrane</keyword>
<evidence type="ECO:0000313" key="12">
    <source>
        <dbReference type="EMBL" id="XBJ29976.1"/>
    </source>
</evidence>
<feature type="transmembrane region" description="Helical" evidence="10">
    <location>
        <begin position="233"/>
        <end position="255"/>
    </location>
</feature>
<keyword evidence="7" id="KW-0029">Amino-acid transport</keyword>
<evidence type="ECO:0000256" key="7">
    <source>
        <dbReference type="ARBA" id="ARBA00022970"/>
    </source>
</evidence>
<evidence type="ECO:0000256" key="3">
    <source>
        <dbReference type="ARBA" id="ARBA00010072"/>
    </source>
</evidence>
<keyword evidence="8 10" id="KW-1133">Transmembrane helix</keyword>
<feature type="transmembrane region" description="Helical" evidence="10">
    <location>
        <begin position="177"/>
        <end position="195"/>
    </location>
</feature>
<reference evidence="12" key="1">
    <citation type="submission" date="2024-05" db="EMBL/GenBank/DDBJ databases">
        <title>Campylobacter coli isolated from environmental waters in Slovenia.</title>
        <authorList>
            <person name="Zautner A.E."/>
            <person name="Bunk B."/>
            <person name="Riedel T."/>
            <person name="Sproeer C."/>
        </authorList>
    </citation>
    <scope>NUCLEOTIDE SEQUENCE</scope>
    <source>
        <strain evidence="12">CCS1377</strain>
    </source>
</reference>
<organism evidence="12">
    <name type="scientific">Campylobacter sp. CCS1377</name>
    <dbReference type="NCBI Taxonomy" id="3158229"/>
    <lineage>
        <taxon>Bacteria</taxon>
        <taxon>Pseudomonadati</taxon>
        <taxon>Campylobacterota</taxon>
        <taxon>Epsilonproteobacteria</taxon>
        <taxon>Campylobacterales</taxon>
        <taxon>Campylobacteraceae</taxon>
        <taxon>Campylobacter</taxon>
    </lineage>
</organism>
<dbReference type="PANTHER" id="PTHR30614">
    <property type="entry name" value="MEMBRANE COMPONENT OF AMINO ACID ABC TRANSPORTER"/>
    <property type="match status" value="1"/>
</dbReference>
<evidence type="ECO:0000256" key="4">
    <source>
        <dbReference type="ARBA" id="ARBA00022448"/>
    </source>
</evidence>
<evidence type="ECO:0000256" key="6">
    <source>
        <dbReference type="ARBA" id="ARBA00022692"/>
    </source>
</evidence>
<dbReference type="InterPro" id="IPR000515">
    <property type="entry name" value="MetI-like"/>
</dbReference>
<sequence>MNLFIDKLQRSKKHKNLSFSALVFNTSILFVTFVTFVLCFLNFSAYNFDFTAVYEYREKFFKGFLNTILISFFSLILSIIFSLILASFSFSQIIILRMFAKFYTELIRGTPFLVQILIFYYIIADSLGLENRYIAGVVILSLFSCAYISEIFRAGILSVSNVAYENAKALGLKEYQIYLYVIFPQAFKNVLPPLSGQFANLIKDSSLLSIIALNELTQSAQEINSYTFSTLEAYIPLAFCYLLLTLPIAIFSRYLESFCQK</sequence>
<comment type="similarity">
    <text evidence="3">Belongs to the binding-protein-dependent transport system permease family. HisMQ subfamily.</text>
</comment>
<dbReference type="SUPFAM" id="SSF161098">
    <property type="entry name" value="MetI-like"/>
    <property type="match status" value="1"/>
</dbReference>
<dbReference type="PANTHER" id="PTHR30614:SF20">
    <property type="entry name" value="GLUTAMINE TRANSPORT SYSTEM PERMEASE PROTEIN GLNP"/>
    <property type="match status" value="1"/>
</dbReference>
<keyword evidence="9 10" id="KW-0472">Membrane</keyword>
<dbReference type="InterPro" id="IPR035906">
    <property type="entry name" value="MetI-like_sf"/>
</dbReference>
<evidence type="ECO:0000259" key="11">
    <source>
        <dbReference type="PROSITE" id="PS50928"/>
    </source>
</evidence>
<dbReference type="GO" id="GO:0006865">
    <property type="term" value="P:amino acid transport"/>
    <property type="evidence" value="ECO:0007669"/>
    <property type="project" value="UniProtKB-KW"/>
</dbReference>
<dbReference type="EMBL" id="CP155620">
    <property type="protein sequence ID" value="XBJ29976.1"/>
    <property type="molecule type" value="Genomic_DNA"/>
</dbReference>
<feature type="domain" description="ABC transmembrane type-1" evidence="11">
    <location>
        <begin position="64"/>
        <end position="252"/>
    </location>
</feature>
<feature type="transmembrane region" description="Helical" evidence="10">
    <location>
        <begin position="102"/>
        <end position="122"/>
    </location>
</feature>
<dbReference type="PROSITE" id="PS50928">
    <property type="entry name" value="ABC_TM1"/>
    <property type="match status" value="1"/>
</dbReference>
<dbReference type="InterPro" id="IPR010065">
    <property type="entry name" value="AA_ABC_transptr_permease_3TM"/>
</dbReference>
<keyword evidence="5" id="KW-1003">Cell membrane</keyword>
<dbReference type="NCBIfam" id="TIGR01726">
    <property type="entry name" value="HEQRo_perm_3TM"/>
    <property type="match status" value="1"/>
</dbReference>
<feature type="transmembrane region" description="Helical" evidence="10">
    <location>
        <begin position="21"/>
        <end position="43"/>
    </location>
</feature>
<accession>A0AAU7EAD1</accession>
<dbReference type="RefSeq" id="WP_134239094.1">
    <property type="nucleotide sequence ID" value="NZ_CP155620.1"/>
</dbReference>
<protein>
    <submittedName>
        <fullName evidence="12">Amino acid ABC transporter permease</fullName>
    </submittedName>
</protein>
<feature type="transmembrane region" description="Helical" evidence="10">
    <location>
        <begin position="63"/>
        <end position="90"/>
    </location>
</feature>
<comment type="subcellular location">
    <subcellularLocation>
        <location evidence="2">Cell inner membrane</location>
        <topology evidence="2">Multi-pass membrane protein</topology>
    </subcellularLocation>
    <subcellularLocation>
        <location evidence="10">Cell membrane</location>
        <topology evidence="10">Multi-pass membrane protein</topology>
    </subcellularLocation>
</comment>
<evidence type="ECO:0000256" key="1">
    <source>
        <dbReference type="ARBA" id="ARBA00003159"/>
    </source>
</evidence>
<name>A0AAU7EAD1_9BACT</name>
<evidence type="ECO:0000256" key="5">
    <source>
        <dbReference type="ARBA" id="ARBA00022475"/>
    </source>
</evidence>
<dbReference type="InterPro" id="IPR043429">
    <property type="entry name" value="ArtM/GltK/GlnP/TcyL/YhdX-like"/>
</dbReference>
<evidence type="ECO:0000256" key="8">
    <source>
        <dbReference type="ARBA" id="ARBA00022989"/>
    </source>
</evidence>
<dbReference type="CDD" id="cd06261">
    <property type="entry name" value="TM_PBP2"/>
    <property type="match status" value="1"/>
</dbReference>
<dbReference type="Gene3D" id="1.10.3720.10">
    <property type="entry name" value="MetI-like"/>
    <property type="match status" value="1"/>
</dbReference>
<evidence type="ECO:0000256" key="9">
    <source>
        <dbReference type="ARBA" id="ARBA00023136"/>
    </source>
</evidence>
<evidence type="ECO:0000256" key="2">
    <source>
        <dbReference type="ARBA" id="ARBA00004429"/>
    </source>
</evidence>
<evidence type="ECO:0000256" key="10">
    <source>
        <dbReference type="RuleBase" id="RU363032"/>
    </source>
</evidence>
<dbReference type="GO" id="GO:0022857">
    <property type="term" value="F:transmembrane transporter activity"/>
    <property type="evidence" value="ECO:0007669"/>
    <property type="project" value="InterPro"/>
</dbReference>
<keyword evidence="4 10" id="KW-0813">Transport</keyword>